<evidence type="ECO:0000256" key="2">
    <source>
        <dbReference type="RuleBase" id="RU362116"/>
    </source>
</evidence>
<dbReference type="Pfam" id="PF06429">
    <property type="entry name" value="Flg_bbr_C"/>
    <property type="match status" value="1"/>
</dbReference>
<dbReference type="AlphaFoldDB" id="A0A2A7MKE4"/>
<gene>
    <name evidence="5" type="primary">flgG</name>
    <name evidence="5" type="ORF">CQ394_10900</name>
</gene>
<feature type="domain" description="Flagellar hook protein FlgE/F/G-like D1" evidence="4">
    <location>
        <begin position="91"/>
        <end position="160"/>
    </location>
</feature>
<dbReference type="PANTHER" id="PTHR30435:SF19">
    <property type="entry name" value="FLAGELLAR BASAL-BODY ROD PROTEIN FLGG"/>
    <property type="match status" value="1"/>
</dbReference>
<keyword evidence="5" id="KW-0966">Cell projection</keyword>
<dbReference type="Pfam" id="PF22692">
    <property type="entry name" value="LlgE_F_G_D1"/>
    <property type="match status" value="1"/>
</dbReference>
<reference evidence="5 6" key="1">
    <citation type="submission" date="2017-10" db="EMBL/GenBank/DDBJ databases">
        <title>Effective Description of Clostridium neonatale sp. nov. linked to necrotizing enterocolitis in neonates and a clarification of species assignable to the genus Clostridium (Prazmowski 1880) emend. Lawson and Rainey 2016.</title>
        <authorList>
            <person name="Bernard K."/>
            <person name="Burdz T."/>
            <person name="Wiebe D."/>
            <person name="Balcewich B."/>
            <person name="Alfa M."/>
            <person name="Bernier A.-M."/>
        </authorList>
    </citation>
    <scope>NUCLEOTIDE SEQUENCE [LARGE SCALE GENOMIC DNA]</scope>
    <source>
        <strain evidence="5 6">LCDC99A005</strain>
    </source>
</reference>
<dbReference type="PANTHER" id="PTHR30435">
    <property type="entry name" value="FLAGELLAR PROTEIN"/>
    <property type="match status" value="1"/>
</dbReference>
<dbReference type="EMBL" id="PDCJ01000001">
    <property type="protein sequence ID" value="PEG32174.1"/>
    <property type="molecule type" value="Genomic_DNA"/>
</dbReference>
<keyword evidence="6" id="KW-1185">Reference proteome</keyword>
<dbReference type="InterPro" id="IPR020013">
    <property type="entry name" value="Flagellar_FlgE/F/G"/>
</dbReference>
<evidence type="ECO:0000313" key="5">
    <source>
        <dbReference type="EMBL" id="PEG32174.1"/>
    </source>
</evidence>
<evidence type="ECO:0000259" key="3">
    <source>
        <dbReference type="Pfam" id="PF06429"/>
    </source>
</evidence>
<dbReference type="InterPro" id="IPR010930">
    <property type="entry name" value="Flg_bb/hook_C_dom"/>
</dbReference>
<evidence type="ECO:0000256" key="1">
    <source>
        <dbReference type="ARBA" id="ARBA00009677"/>
    </source>
</evidence>
<evidence type="ECO:0000313" key="6">
    <source>
        <dbReference type="Proteomes" id="UP000220840"/>
    </source>
</evidence>
<dbReference type="SUPFAM" id="SSF117143">
    <property type="entry name" value="Flagellar hook protein flgE"/>
    <property type="match status" value="1"/>
</dbReference>
<protein>
    <submittedName>
        <fullName evidence="5">Flagellar basal body rod protein FlgG</fullName>
    </submittedName>
</protein>
<dbReference type="Proteomes" id="UP000220840">
    <property type="component" value="Unassembled WGS sequence"/>
</dbReference>
<dbReference type="InterPro" id="IPR053967">
    <property type="entry name" value="LlgE_F_G-like_D1"/>
</dbReference>
<keyword evidence="5" id="KW-0282">Flagellum</keyword>
<dbReference type="RefSeq" id="WP_058296320.1">
    <property type="nucleotide sequence ID" value="NZ_CAMRXG010000021.1"/>
</dbReference>
<accession>A0A2A7MKE4</accession>
<dbReference type="OrthoDB" id="9804559at2"/>
<name>A0A2A7MKE4_9CLOT</name>
<comment type="similarity">
    <text evidence="1 2">Belongs to the flagella basal body rod proteins family.</text>
</comment>
<keyword evidence="5" id="KW-0969">Cilium</keyword>
<dbReference type="InterPro" id="IPR037925">
    <property type="entry name" value="FlgE/F/G-like"/>
</dbReference>
<proteinExistence type="inferred from homology"/>
<organism evidence="5 6">
    <name type="scientific">Clostridium neonatale</name>
    <dbReference type="NCBI Taxonomy" id="137838"/>
    <lineage>
        <taxon>Bacteria</taxon>
        <taxon>Bacillati</taxon>
        <taxon>Bacillota</taxon>
        <taxon>Clostridia</taxon>
        <taxon>Eubacteriales</taxon>
        <taxon>Clostridiaceae</taxon>
        <taxon>Clostridium</taxon>
    </lineage>
</organism>
<evidence type="ECO:0000259" key="4">
    <source>
        <dbReference type="Pfam" id="PF22692"/>
    </source>
</evidence>
<sequence length="255" mass="27768">MFNVFATAKSGMNAYQEKLDYLSNDLVNSTTTGYKSTDVGFKDLLTETLDRKGTPVNDKTAVNGTGVRLGMNYVKDKQGNLITTGNNTDLAIDGKGYFAAYQSDGSIAYTRDGSFKIDAQGDLVDSSGNRVVINYEPGFAQRNPELKSEDLSIDQEGGISMMIDNQSVKIGTIPVFTAIGDKSFIQIGNNYYTPSDDAEVTLSTDYDVRQGFLESSNVDSGETFTEVILSQRAFQLSSKAMTVADDLWGMINGMR</sequence>
<dbReference type="NCBIfam" id="TIGR03506">
    <property type="entry name" value="FlgEFG_subfam"/>
    <property type="match status" value="1"/>
</dbReference>
<comment type="subcellular location">
    <subcellularLocation>
        <location evidence="2">Bacterial flagellum basal body</location>
    </subcellularLocation>
</comment>
<dbReference type="GO" id="GO:0009425">
    <property type="term" value="C:bacterial-type flagellum basal body"/>
    <property type="evidence" value="ECO:0007669"/>
    <property type="project" value="UniProtKB-SubCell"/>
</dbReference>
<comment type="caution">
    <text evidence="5">The sequence shown here is derived from an EMBL/GenBank/DDBJ whole genome shotgun (WGS) entry which is preliminary data.</text>
</comment>
<feature type="domain" description="Flagellar basal-body/hook protein C-terminal" evidence="3">
    <location>
        <begin position="209"/>
        <end position="253"/>
    </location>
</feature>
<dbReference type="GO" id="GO:0071978">
    <property type="term" value="P:bacterial-type flagellum-dependent swarming motility"/>
    <property type="evidence" value="ECO:0007669"/>
    <property type="project" value="TreeGrafter"/>
</dbReference>
<keyword evidence="2" id="KW-0975">Bacterial flagellum</keyword>
<dbReference type="STRING" id="137838.GCA_001458595_03667"/>